<dbReference type="Proteomes" id="UP000079169">
    <property type="component" value="Unplaced"/>
</dbReference>
<name>A0A3Q0IS49_DIACI</name>
<dbReference type="KEGG" id="dci:113466342"/>
<feature type="region of interest" description="Disordered" evidence="1">
    <location>
        <begin position="35"/>
        <end position="132"/>
    </location>
</feature>
<reference evidence="3" key="1">
    <citation type="submission" date="2025-08" db="UniProtKB">
        <authorList>
            <consortium name="RefSeq"/>
        </authorList>
    </citation>
    <scope>IDENTIFICATION</scope>
</reference>
<feature type="compositionally biased region" description="Low complexity" evidence="1">
    <location>
        <begin position="88"/>
        <end position="98"/>
    </location>
</feature>
<dbReference type="PaxDb" id="121845-A0A3Q0IS49"/>
<gene>
    <name evidence="3" type="primary">LOC113466342</name>
</gene>
<protein>
    <submittedName>
        <fullName evidence="3">GATA zinc finger domain-containing protein 24-like</fullName>
    </submittedName>
</protein>
<feature type="compositionally biased region" description="Basic and acidic residues" evidence="1">
    <location>
        <begin position="101"/>
        <end position="116"/>
    </location>
</feature>
<keyword evidence="2" id="KW-1185">Reference proteome</keyword>
<proteinExistence type="predicted"/>
<dbReference type="RefSeq" id="XP_026677453.1">
    <property type="nucleotide sequence ID" value="XM_026821652.1"/>
</dbReference>
<evidence type="ECO:0000256" key="1">
    <source>
        <dbReference type="SAM" id="MobiDB-lite"/>
    </source>
</evidence>
<evidence type="ECO:0000313" key="2">
    <source>
        <dbReference type="Proteomes" id="UP000079169"/>
    </source>
</evidence>
<dbReference type="AlphaFoldDB" id="A0A3Q0IS49"/>
<dbReference type="GeneID" id="113466342"/>
<evidence type="ECO:0000313" key="3">
    <source>
        <dbReference type="RefSeq" id="XP_026677453.1"/>
    </source>
</evidence>
<sequence length="132" mass="15344">MTISKFTSDISIKDEEQRKIEEGADALLNLAGIHTNNNNIANNNDDARDKKFKSHSNSNGYEEENYKPRFIRRNYSQAKKSLKRKDISSSNLNNNNNSTRVDNHKPLMNEKYDKYNKAKKIKLVKNPEKAKR</sequence>
<accession>A0A3Q0IS49</accession>
<organism evidence="2 3">
    <name type="scientific">Diaphorina citri</name>
    <name type="common">Asian citrus psyllid</name>
    <dbReference type="NCBI Taxonomy" id="121845"/>
    <lineage>
        <taxon>Eukaryota</taxon>
        <taxon>Metazoa</taxon>
        <taxon>Ecdysozoa</taxon>
        <taxon>Arthropoda</taxon>
        <taxon>Hexapoda</taxon>
        <taxon>Insecta</taxon>
        <taxon>Pterygota</taxon>
        <taxon>Neoptera</taxon>
        <taxon>Paraneoptera</taxon>
        <taxon>Hemiptera</taxon>
        <taxon>Sternorrhyncha</taxon>
        <taxon>Psylloidea</taxon>
        <taxon>Psyllidae</taxon>
        <taxon>Diaphorininae</taxon>
        <taxon>Diaphorina</taxon>
    </lineage>
</organism>